<dbReference type="HAMAP" id="MF_00240">
    <property type="entry name" value="LolA"/>
    <property type="match status" value="1"/>
</dbReference>
<comment type="function">
    <text evidence="10">Participates in the translocation of lipoproteins from the inner membrane to the outer membrane. Only forms a complex with a lipoprotein if the residue after the N-terminal Cys is not an aspartate (The Asp acts as a targeting signal to indicate that the lipoprotein should stay in the inner membrane).</text>
</comment>
<keyword evidence="7 10" id="KW-0574">Periplasm</keyword>
<dbReference type="SUPFAM" id="SSF89392">
    <property type="entry name" value="Prokaryotic lipoproteins and lipoprotein localization factors"/>
    <property type="match status" value="1"/>
</dbReference>
<dbReference type="AlphaFoldDB" id="A0A432W094"/>
<evidence type="ECO:0000256" key="10">
    <source>
        <dbReference type="HAMAP-Rule" id="MF_00240"/>
    </source>
</evidence>
<keyword evidence="12" id="KW-1185">Reference proteome</keyword>
<evidence type="ECO:0000256" key="1">
    <source>
        <dbReference type="ARBA" id="ARBA00004418"/>
    </source>
</evidence>
<comment type="similarity">
    <text evidence="2 10">Belongs to the LolA family.</text>
</comment>
<accession>A0A432W094</accession>
<proteinExistence type="inferred from homology"/>
<organism evidence="11 12">
    <name type="scientific">Aliidiomarina iranensis</name>
    <dbReference type="NCBI Taxonomy" id="1434071"/>
    <lineage>
        <taxon>Bacteria</taxon>
        <taxon>Pseudomonadati</taxon>
        <taxon>Pseudomonadota</taxon>
        <taxon>Gammaproteobacteria</taxon>
        <taxon>Alteromonadales</taxon>
        <taxon>Idiomarinaceae</taxon>
        <taxon>Aliidiomarina</taxon>
    </lineage>
</organism>
<dbReference type="InterPro" id="IPR029046">
    <property type="entry name" value="LolA/LolB/LppX"/>
</dbReference>
<keyword evidence="8 10" id="KW-0653">Protein transport</keyword>
<keyword evidence="9 10" id="KW-0143">Chaperone</keyword>
<evidence type="ECO:0000256" key="9">
    <source>
        <dbReference type="ARBA" id="ARBA00023186"/>
    </source>
</evidence>
<evidence type="ECO:0000313" key="12">
    <source>
        <dbReference type="Proteomes" id="UP000288395"/>
    </source>
</evidence>
<dbReference type="GO" id="GO:0042953">
    <property type="term" value="P:lipoprotein transport"/>
    <property type="evidence" value="ECO:0007669"/>
    <property type="project" value="InterPro"/>
</dbReference>
<dbReference type="Pfam" id="PF03548">
    <property type="entry name" value="LolA"/>
    <property type="match status" value="1"/>
</dbReference>
<dbReference type="NCBIfam" id="TIGR00547">
    <property type="entry name" value="lolA"/>
    <property type="match status" value="1"/>
</dbReference>
<keyword evidence="5 10" id="KW-0813">Transport</keyword>
<keyword evidence="6 10" id="KW-0732">Signal</keyword>
<evidence type="ECO:0000313" key="11">
    <source>
        <dbReference type="EMBL" id="RUO22444.1"/>
    </source>
</evidence>
<protein>
    <recommendedName>
        <fullName evidence="4 10">Outer-membrane lipoprotein carrier protein</fullName>
    </recommendedName>
</protein>
<evidence type="ECO:0000256" key="8">
    <source>
        <dbReference type="ARBA" id="ARBA00022927"/>
    </source>
</evidence>
<dbReference type="InterPro" id="IPR018323">
    <property type="entry name" value="OM_lipoprot_carrier_LolA_Pbac"/>
</dbReference>
<evidence type="ECO:0000256" key="5">
    <source>
        <dbReference type="ARBA" id="ARBA00022448"/>
    </source>
</evidence>
<dbReference type="RefSeq" id="WP_126766002.1">
    <property type="nucleotide sequence ID" value="NZ_PIPJ01000002.1"/>
</dbReference>
<dbReference type="GO" id="GO:0030288">
    <property type="term" value="C:outer membrane-bounded periplasmic space"/>
    <property type="evidence" value="ECO:0007669"/>
    <property type="project" value="TreeGrafter"/>
</dbReference>
<dbReference type="OrthoDB" id="9787361at2"/>
<comment type="subcellular location">
    <subcellularLocation>
        <location evidence="1 10">Periplasm</location>
    </subcellularLocation>
</comment>
<comment type="subunit">
    <text evidence="3 10">Monomer.</text>
</comment>
<evidence type="ECO:0000256" key="6">
    <source>
        <dbReference type="ARBA" id="ARBA00022729"/>
    </source>
</evidence>
<dbReference type="PANTHER" id="PTHR35869:SF1">
    <property type="entry name" value="OUTER-MEMBRANE LIPOPROTEIN CARRIER PROTEIN"/>
    <property type="match status" value="1"/>
</dbReference>
<evidence type="ECO:0000256" key="4">
    <source>
        <dbReference type="ARBA" id="ARBA00014035"/>
    </source>
</evidence>
<name>A0A432W094_9GAMM</name>
<reference evidence="12" key="1">
    <citation type="journal article" date="2018" name="Front. Microbiol.">
        <title>Genome-Based Analysis Reveals the Taxonomy and Diversity of the Family Idiomarinaceae.</title>
        <authorList>
            <person name="Liu Y."/>
            <person name="Lai Q."/>
            <person name="Shao Z."/>
        </authorList>
    </citation>
    <scope>NUCLEOTIDE SEQUENCE [LARGE SCALE GENOMIC DNA]</scope>
    <source>
        <strain evidence="12">GBPy7</strain>
    </source>
</reference>
<dbReference type="Proteomes" id="UP000288395">
    <property type="component" value="Unassembled WGS sequence"/>
</dbReference>
<keyword evidence="11" id="KW-0449">Lipoprotein</keyword>
<dbReference type="InterPro" id="IPR004564">
    <property type="entry name" value="OM_lipoprot_carrier_LolA-like"/>
</dbReference>
<dbReference type="CDD" id="cd16325">
    <property type="entry name" value="LolA"/>
    <property type="match status" value="1"/>
</dbReference>
<feature type="signal peptide" evidence="10">
    <location>
        <begin position="1"/>
        <end position="22"/>
    </location>
</feature>
<dbReference type="EMBL" id="PIPJ01000002">
    <property type="protein sequence ID" value="RUO22444.1"/>
    <property type="molecule type" value="Genomic_DNA"/>
</dbReference>
<gene>
    <name evidence="10 11" type="primary">lolA</name>
    <name evidence="11" type="ORF">CWE08_04510</name>
</gene>
<sequence precursor="true">MYRKMIIVISLSLAFVVNPVTAQQEVAVEGHEQLSAKLENMQSLQGSFRQEIYDDNELLQEATGRFYLERPARLRWITDEPDDSVLVADGETIYYYNPFIEQVTLYTQAEAMQANPLLLLLDSSANWDAFTVTQIAEVPADNSDLNFWQIEDRQTYGSSLTLGFEDNQLQQLIVDDGQGQKSVFYLQNTTDNTAIDESMFTFTIEPGVDVDDQRE</sequence>
<dbReference type="PANTHER" id="PTHR35869">
    <property type="entry name" value="OUTER-MEMBRANE LIPOPROTEIN CARRIER PROTEIN"/>
    <property type="match status" value="1"/>
</dbReference>
<feature type="chain" id="PRO_5019599961" description="Outer-membrane lipoprotein carrier protein" evidence="10">
    <location>
        <begin position="23"/>
        <end position="215"/>
    </location>
</feature>
<dbReference type="Gene3D" id="2.50.20.10">
    <property type="entry name" value="Lipoprotein localisation LolA/LolB/LppX"/>
    <property type="match status" value="1"/>
</dbReference>
<dbReference type="GO" id="GO:0044874">
    <property type="term" value="P:lipoprotein localization to outer membrane"/>
    <property type="evidence" value="ECO:0007669"/>
    <property type="project" value="UniProtKB-UniRule"/>
</dbReference>
<evidence type="ECO:0000256" key="3">
    <source>
        <dbReference type="ARBA" id="ARBA00011245"/>
    </source>
</evidence>
<evidence type="ECO:0000256" key="7">
    <source>
        <dbReference type="ARBA" id="ARBA00022764"/>
    </source>
</evidence>
<comment type="caution">
    <text evidence="11">The sequence shown here is derived from an EMBL/GenBank/DDBJ whole genome shotgun (WGS) entry which is preliminary data.</text>
</comment>
<evidence type="ECO:0000256" key="2">
    <source>
        <dbReference type="ARBA" id="ARBA00007615"/>
    </source>
</evidence>